<evidence type="ECO:0000313" key="8">
    <source>
        <dbReference type="Proteomes" id="UP000703590"/>
    </source>
</evidence>
<evidence type="ECO:0000256" key="2">
    <source>
        <dbReference type="ARBA" id="ARBA00022723"/>
    </source>
</evidence>
<dbReference type="EMBL" id="JAFHKK010000007">
    <property type="protein sequence ID" value="MBN2964080.1"/>
    <property type="molecule type" value="Genomic_DNA"/>
</dbReference>
<evidence type="ECO:0000256" key="5">
    <source>
        <dbReference type="SAM" id="SignalP"/>
    </source>
</evidence>
<name>A0ABS2WRB3_9BACT</name>
<keyword evidence="3 4" id="KW-0408">Iron</keyword>
<keyword evidence="5" id="KW-0732">Signal</keyword>
<evidence type="ECO:0000256" key="4">
    <source>
        <dbReference type="PROSITE-ProRule" id="PRU00433"/>
    </source>
</evidence>
<evidence type="ECO:0000259" key="6">
    <source>
        <dbReference type="PROSITE" id="PS51007"/>
    </source>
</evidence>
<evidence type="ECO:0000313" key="7">
    <source>
        <dbReference type="EMBL" id="MBN2964080.1"/>
    </source>
</evidence>
<proteinExistence type="predicted"/>
<dbReference type="Gene3D" id="1.10.760.10">
    <property type="entry name" value="Cytochrome c-like domain"/>
    <property type="match status" value="2"/>
</dbReference>
<dbReference type="PANTHER" id="PTHR33751:SF1">
    <property type="entry name" value="CBB3-TYPE CYTOCHROME C OXIDASE SUBUNIT FIXP"/>
    <property type="match status" value="1"/>
</dbReference>
<protein>
    <submittedName>
        <fullName evidence="7">C-type cytochrome</fullName>
    </submittedName>
</protein>
<dbReference type="Proteomes" id="UP000703590">
    <property type="component" value="Unassembled WGS sequence"/>
</dbReference>
<dbReference type="Pfam" id="PF00034">
    <property type="entry name" value="Cytochrom_C"/>
    <property type="match status" value="1"/>
</dbReference>
<organism evidence="7 8">
    <name type="scientific">Sulfurospirillum tamanense</name>
    <dbReference type="NCBI Taxonomy" id="2813362"/>
    <lineage>
        <taxon>Bacteria</taxon>
        <taxon>Pseudomonadati</taxon>
        <taxon>Campylobacterota</taxon>
        <taxon>Epsilonproteobacteria</taxon>
        <taxon>Campylobacterales</taxon>
        <taxon>Sulfurospirillaceae</taxon>
        <taxon>Sulfurospirillum</taxon>
    </lineage>
</organism>
<feature type="chain" id="PRO_5046227925" evidence="5">
    <location>
        <begin position="30"/>
        <end position="222"/>
    </location>
</feature>
<dbReference type="PROSITE" id="PS51007">
    <property type="entry name" value="CYTC"/>
    <property type="match status" value="1"/>
</dbReference>
<feature type="signal peptide" evidence="5">
    <location>
        <begin position="1"/>
        <end position="29"/>
    </location>
</feature>
<keyword evidence="8" id="KW-1185">Reference proteome</keyword>
<dbReference type="PANTHER" id="PTHR33751">
    <property type="entry name" value="CBB3-TYPE CYTOCHROME C OXIDASE SUBUNIT FIXP"/>
    <property type="match status" value="1"/>
</dbReference>
<feature type="domain" description="Cytochrome c" evidence="6">
    <location>
        <begin position="122"/>
        <end position="216"/>
    </location>
</feature>
<comment type="caution">
    <text evidence="7">The sequence shown here is derived from an EMBL/GenBank/DDBJ whole genome shotgun (WGS) entry which is preliminary data.</text>
</comment>
<evidence type="ECO:0000256" key="1">
    <source>
        <dbReference type="ARBA" id="ARBA00022617"/>
    </source>
</evidence>
<reference evidence="7" key="2">
    <citation type="submission" date="2021-02" db="EMBL/GenBank/DDBJ databases">
        <authorList>
            <person name="Merkel A.Y."/>
        </authorList>
    </citation>
    <scope>NUCLEOTIDE SEQUENCE</scope>
    <source>
        <strain evidence="7">T05b</strain>
    </source>
</reference>
<dbReference type="SUPFAM" id="SSF46626">
    <property type="entry name" value="Cytochrome c"/>
    <property type="match status" value="2"/>
</dbReference>
<sequence>MKTVYLKRGGTLPLVLVFVIGLAASGAFAQVLSMEDIYQKTCAHCHGIKGEGVGDKKAPPLNTLPQNALSYELFNLTAVTQSSGSDHEIMEHNQRKIEEKGMRYHPDDMARYIYTTFNPLAKLESRGYHEYSAEEVYAQMCAKCHGDKAQGDPDKKGPPLNTYALHELEMELLSLKEGFQSSGGHHALMAETLKRIENRGMAYHPKDMATYIYFHFNEKGKK</sequence>
<gene>
    <name evidence="7" type="ORF">JWV37_04730</name>
</gene>
<keyword evidence="2 4" id="KW-0479">Metal-binding</keyword>
<keyword evidence="1 4" id="KW-0349">Heme</keyword>
<reference evidence="7" key="1">
    <citation type="submission" date="2021-02" db="EMBL/GenBank/DDBJ databases">
        <title>Sulfurospirillum tamanensis sp. nov.</title>
        <authorList>
            <person name="Frolova A."/>
            <person name="Merkel A."/>
            <person name="Slobodkin A."/>
        </authorList>
    </citation>
    <scope>NUCLEOTIDE SEQUENCE</scope>
    <source>
        <strain evidence="7">T05b</strain>
    </source>
</reference>
<dbReference type="InterPro" id="IPR036909">
    <property type="entry name" value="Cyt_c-like_dom_sf"/>
</dbReference>
<dbReference type="InterPro" id="IPR009056">
    <property type="entry name" value="Cyt_c-like_dom"/>
</dbReference>
<dbReference type="RefSeq" id="WP_205458629.1">
    <property type="nucleotide sequence ID" value="NZ_JAFHKK010000007.1"/>
</dbReference>
<dbReference type="Pfam" id="PF13442">
    <property type="entry name" value="Cytochrome_CBB3"/>
    <property type="match status" value="1"/>
</dbReference>
<accession>A0ABS2WRB3</accession>
<dbReference type="InterPro" id="IPR050597">
    <property type="entry name" value="Cytochrome_c_Oxidase_Subunit"/>
</dbReference>
<evidence type="ECO:0000256" key="3">
    <source>
        <dbReference type="ARBA" id="ARBA00023004"/>
    </source>
</evidence>